<name>A0A2S6NBM3_9HYPH</name>
<feature type="region of interest" description="Disordered" evidence="1">
    <location>
        <begin position="133"/>
        <end position="199"/>
    </location>
</feature>
<sequence length="199" mass="20646">MARKNTASSVAIDVEKFKQAVAALEKLTPSRFSLTRLPPFYLEALTPRFREGFFDEEIIAIMEKHQVGDEHDLQELVQTLRAIFEAAEAASKKRGDQAPASAAGQAKADLVGAGADAGATALSGKRAKSQKVAAALSPAAKGQGSALSNLPERPSSQSGDHPVDAAEANAGAAVSIDVTTGVSAPEESEEELFKIGSGS</sequence>
<evidence type="ECO:0000313" key="2">
    <source>
        <dbReference type="EMBL" id="PPQ31991.1"/>
    </source>
</evidence>
<proteinExistence type="predicted"/>
<gene>
    <name evidence="2" type="ORF">CCR94_07215</name>
</gene>
<reference evidence="2 3" key="1">
    <citation type="journal article" date="2018" name="Arch. Microbiol.">
        <title>New insights into the metabolic potential of the phototrophic purple bacterium Rhodopila globiformis DSM 161(T) from its draft genome sequence and evidence for a vanadium-dependent nitrogenase.</title>
        <authorList>
            <person name="Imhoff J.F."/>
            <person name="Rahn T."/>
            <person name="Kunzel S."/>
            <person name="Neulinger S.C."/>
        </authorList>
    </citation>
    <scope>NUCLEOTIDE SEQUENCE [LARGE SCALE GENOMIC DNA]</scope>
    <source>
        <strain evidence="2 3">DSM 16996</strain>
    </source>
</reference>
<dbReference type="EMBL" id="NHSJ01000045">
    <property type="protein sequence ID" value="PPQ31991.1"/>
    <property type="molecule type" value="Genomic_DNA"/>
</dbReference>
<protein>
    <submittedName>
        <fullName evidence="2">Uncharacterized protein</fullName>
    </submittedName>
</protein>
<accession>A0A2S6NBM3</accession>
<organism evidence="2 3">
    <name type="scientific">Rhodoblastus sphagnicola</name>
    <dbReference type="NCBI Taxonomy" id="333368"/>
    <lineage>
        <taxon>Bacteria</taxon>
        <taxon>Pseudomonadati</taxon>
        <taxon>Pseudomonadota</taxon>
        <taxon>Alphaproteobacteria</taxon>
        <taxon>Hyphomicrobiales</taxon>
        <taxon>Rhodoblastaceae</taxon>
        <taxon>Rhodoblastus</taxon>
    </lineage>
</organism>
<evidence type="ECO:0000313" key="3">
    <source>
        <dbReference type="Proteomes" id="UP000239089"/>
    </source>
</evidence>
<dbReference type="Proteomes" id="UP000239089">
    <property type="component" value="Unassembled WGS sequence"/>
</dbReference>
<evidence type="ECO:0000256" key="1">
    <source>
        <dbReference type="SAM" id="MobiDB-lite"/>
    </source>
</evidence>
<dbReference type="AlphaFoldDB" id="A0A2S6NBM3"/>
<comment type="caution">
    <text evidence="2">The sequence shown here is derived from an EMBL/GenBank/DDBJ whole genome shotgun (WGS) entry which is preliminary data.</text>
</comment>
<keyword evidence="3" id="KW-1185">Reference proteome</keyword>
<dbReference type="RefSeq" id="WP_104507207.1">
    <property type="nucleotide sequence ID" value="NZ_JACIGC010000016.1"/>
</dbReference>